<dbReference type="AlphaFoldDB" id="A0A4U9HXG2"/>
<reference evidence="3 4" key="1">
    <citation type="submission" date="2019-05" db="EMBL/GenBank/DDBJ databases">
        <authorList>
            <consortium name="Pathogen Informatics"/>
        </authorList>
    </citation>
    <scope>NUCLEOTIDE SEQUENCE [LARGE SCALE GENOMIC DNA]</scope>
    <source>
        <strain evidence="3 4">NCTC12971</strain>
    </source>
</reference>
<evidence type="ECO:0000259" key="2">
    <source>
        <dbReference type="Pfam" id="PF01648"/>
    </source>
</evidence>
<accession>A0A4U9HXG2</accession>
<dbReference type="EC" id="2.7.8.-" evidence="3"/>
<protein>
    <submittedName>
        <fullName evidence="3">4'-phosphopantetheinyl transferase psf-1</fullName>
        <ecNumber evidence="3">2.7.8.-</ecNumber>
    </submittedName>
</protein>
<dbReference type="GO" id="GO:0008897">
    <property type="term" value="F:holo-[acyl-carrier-protein] synthase activity"/>
    <property type="evidence" value="ECO:0007669"/>
    <property type="project" value="InterPro"/>
</dbReference>
<keyword evidence="1 3" id="KW-0808">Transferase</keyword>
<dbReference type="EMBL" id="LR590463">
    <property type="protein sequence ID" value="VTP68331.1"/>
    <property type="molecule type" value="Genomic_DNA"/>
</dbReference>
<organism evidence="3 4">
    <name type="scientific">Serratia rubidaea</name>
    <name type="common">Serratia marinorubra</name>
    <dbReference type="NCBI Taxonomy" id="61652"/>
    <lineage>
        <taxon>Bacteria</taxon>
        <taxon>Pseudomonadati</taxon>
        <taxon>Pseudomonadota</taxon>
        <taxon>Gammaproteobacteria</taxon>
        <taxon>Enterobacterales</taxon>
        <taxon>Yersiniaceae</taxon>
        <taxon>Serratia</taxon>
    </lineage>
</organism>
<dbReference type="InterPro" id="IPR008278">
    <property type="entry name" value="4-PPantetheinyl_Trfase_dom"/>
</dbReference>
<dbReference type="Gene3D" id="3.90.470.20">
    <property type="entry name" value="4'-phosphopantetheinyl transferase domain"/>
    <property type="match status" value="2"/>
</dbReference>
<feature type="domain" description="4'-phosphopantetheinyl transferase" evidence="2">
    <location>
        <begin position="49"/>
        <end position="140"/>
    </location>
</feature>
<proteinExistence type="predicted"/>
<name>A0A4U9HXG2_SERRU</name>
<dbReference type="GO" id="GO:0000287">
    <property type="term" value="F:magnesium ion binding"/>
    <property type="evidence" value="ECO:0007669"/>
    <property type="project" value="InterPro"/>
</dbReference>
<gene>
    <name evidence="3" type="primary">psf-1</name>
    <name evidence="3" type="ORF">NCTC12971_05568</name>
</gene>
<dbReference type="Proteomes" id="UP000307968">
    <property type="component" value="Chromosome"/>
</dbReference>
<dbReference type="InterPro" id="IPR037143">
    <property type="entry name" value="4-PPantetheinyl_Trfase_dom_sf"/>
</dbReference>
<sequence>MTRRLRPAASRCGRGPAASRLANIRCGGARCVSLSHSQSWYAGATGDGAVGIDLQHYRPFGVAAHRQAFTVGERGLGPVQSCAAWAIREAFLKSHGRGLPYRLSDIHIDWRNQQVVSAAGGLTRRRFWLWYSLEWVCALCYSGDASLTPWVEILPLEVRDDA</sequence>
<dbReference type="Pfam" id="PF01648">
    <property type="entry name" value="ACPS"/>
    <property type="match status" value="1"/>
</dbReference>
<dbReference type="SUPFAM" id="SSF56214">
    <property type="entry name" value="4'-phosphopantetheinyl transferase"/>
    <property type="match status" value="1"/>
</dbReference>
<evidence type="ECO:0000313" key="3">
    <source>
        <dbReference type="EMBL" id="VTP68331.1"/>
    </source>
</evidence>
<evidence type="ECO:0000256" key="1">
    <source>
        <dbReference type="ARBA" id="ARBA00022679"/>
    </source>
</evidence>
<evidence type="ECO:0000313" key="4">
    <source>
        <dbReference type="Proteomes" id="UP000307968"/>
    </source>
</evidence>